<keyword evidence="6" id="KW-1185">Reference proteome</keyword>
<protein>
    <submittedName>
        <fullName evidence="5">Parallel beta helix pectate lyase-like protein</fullName>
    </submittedName>
</protein>
<keyword evidence="1" id="KW-0326">Glycosidase</keyword>
<dbReference type="GO" id="GO:0016829">
    <property type="term" value="F:lyase activity"/>
    <property type="evidence" value="ECO:0007669"/>
    <property type="project" value="UniProtKB-KW"/>
</dbReference>
<dbReference type="GO" id="GO:0000272">
    <property type="term" value="P:polysaccharide catabolic process"/>
    <property type="evidence" value="ECO:0007669"/>
    <property type="project" value="UniProtKB-KW"/>
</dbReference>
<dbReference type="InterPro" id="IPR011050">
    <property type="entry name" value="Pectin_lyase_fold/virulence"/>
</dbReference>
<keyword evidence="3" id="KW-0732">Signal</keyword>
<dbReference type="PROSITE" id="PS50853">
    <property type="entry name" value="FN3"/>
    <property type="match status" value="2"/>
</dbReference>
<dbReference type="EMBL" id="QUNO01000016">
    <property type="protein sequence ID" value="REH36207.1"/>
    <property type="molecule type" value="Genomic_DNA"/>
</dbReference>
<feature type="domain" description="Fibronectin type-III" evidence="4">
    <location>
        <begin position="662"/>
        <end position="755"/>
    </location>
</feature>
<dbReference type="InterPro" id="IPR003961">
    <property type="entry name" value="FN3_dom"/>
</dbReference>
<dbReference type="InterPro" id="IPR013783">
    <property type="entry name" value="Ig-like_fold"/>
</dbReference>
<dbReference type="PANTHER" id="PTHR36453:SF1">
    <property type="entry name" value="RIGHT HANDED BETA HELIX DOMAIN-CONTAINING PROTEIN"/>
    <property type="match status" value="1"/>
</dbReference>
<evidence type="ECO:0000313" key="6">
    <source>
        <dbReference type="Proteomes" id="UP000256269"/>
    </source>
</evidence>
<dbReference type="Proteomes" id="UP000256269">
    <property type="component" value="Unassembled WGS sequence"/>
</dbReference>
<dbReference type="CDD" id="cd00063">
    <property type="entry name" value="FN3"/>
    <property type="match status" value="2"/>
</dbReference>
<evidence type="ECO:0000259" key="4">
    <source>
        <dbReference type="PROSITE" id="PS50853"/>
    </source>
</evidence>
<accession>A0A3E0H015</accession>
<dbReference type="SUPFAM" id="SSF49265">
    <property type="entry name" value="Fibronectin type III"/>
    <property type="match status" value="1"/>
</dbReference>
<dbReference type="InterPro" id="IPR048482">
    <property type="entry name" value="GH141_ins"/>
</dbReference>
<organism evidence="5 6">
    <name type="scientific">Kutzneria buriramensis</name>
    <dbReference type="NCBI Taxonomy" id="1045776"/>
    <lineage>
        <taxon>Bacteria</taxon>
        <taxon>Bacillati</taxon>
        <taxon>Actinomycetota</taxon>
        <taxon>Actinomycetes</taxon>
        <taxon>Pseudonocardiales</taxon>
        <taxon>Pseudonocardiaceae</taxon>
        <taxon>Kutzneria</taxon>
    </lineage>
</organism>
<reference evidence="5 6" key="1">
    <citation type="submission" date="2018-08" db="EMBL/GenBank/DDBJ databases">
        <title>Genomic Encyclopedia of Archaeal and Bacterial Type Strains, Phase II (KMG-II): from individual species to whole genera.</title>
        <authorList>
            <person name="Goeker M."/>
        </authorList>
    </citation>
    <scope>NUCLEOTIDE SEQUENCE [LARGE SCALE GENOMIC DNA]</scope>
    <source>
        <strain evidence="5 6">DSM 45791</strain>
    </source>
</reference>
<dbReference type="Pfam" id="PF00041">
    <property type="entry name" value="fn3"/>
    <property type="match status" value="2"/>
</dbReference>
<dbReference type="PANTHER" id="PTHR36453">
    <property type="entry name" value="SECRETED PROTEIN-RELATED"/>
    <property type="match status" value="1"/>
</dbReference>
<keyword evidence="5" id="KW-0456">Lyase</keyword>
<evidence type="ECO:0000256" key="1">
    <source>
        <dbReference type="ARBA" id="ARBA00023295"/>
    </source>
</evidence>
<dbReference type="SMART" id="SM00060">
    <property type="entry name" value="FN3"/>
    <property type="match status" value="2"/>
</dbReference>
<dbReference type="Gene3D" id="2.160.20.10">
    <property type="entry name" value="Single-stranded right-handed beta-helix, Pectin lyase-like"/>
    <property type="match status" value="2"/>
</dbReference>
<feature type="signal peptide" evidence="3">
    <location>
        <begin position="1"/>
        <end position="28"/>
    </location>
</feature>
<dbReference type="Pfam" id="PF21231">
    <property type="entry name" value="GH141_M"/>
    <property type="match status" value="1"/>
</dbReference>
<evidence type="ECO:0000313" key="5">
    <source>
        <dbReference type="EMBL" id="REH36207.1"/>
    </source>
</evidence>
<comment type="caution">
    <text evidence="5">The sequence shown here is derived from an EMBL/GenBank/DDBJ whole genome shotgun (WGS) entry which is preliminary data.</text>
</comment>
<feature type="chain" id="PRO_5017669627" evidence="3">
    <location>
        <begin position="29"/>
        <end position="859"/>
    </location>
</feature>
<keyword evidence="1" id="KW-0378">Hydrolase</keyword>
<dbReference type="AlphaFoldDB" id="A0A3E0H015"/>
<dbReference type="InterPro" id="IPR036116">
    <property type="entry name" value="FN3_sf"/>
</dbReference>
<sequence>MKRSVQLAVGVAAAVASAVALTATPADASGPRGSDVYVSPRGNDRLPGTAMLPVRTLQRAQAIVRDRAAHADGDITVHLAPGVFDLSQPLQLDARDSGVNGHRVIWQGSNGTEISGGKQVTGWRPVPGRPGLFAAPAPKGLDNTRQLYVNGVREQRAQGTLPVTLTATATGYTASAPTMAGWRNPSDIEFVYTAGEALWNIQRDGLGQWTEPRCPIGSMSGTTITMAQPCWDNSTKRVVFPNIPGRSVNMVGPYDLTNGRQPTYVENAFEVLDTPGEWYLDRSAHTVYYMPRPGENLRTADVEAPALEQLVTASHLQNVSFRDIQYSYATWLTPSSPEGFSEIQAGYTNTGPDGWAVQGLCQFVPGGTCPYASWTPEPGNISVTDSSGLEFTDSVFTHLGAAGLRLGGNTANTVVRGDIFTDISGNGIEIGGVDQPTTGSTHDVQVLDNHLYGLPREFHGGVAIINGYSQHDVISHNQIDHVAYSAISMGWGGWPDKIKVAATPNNSHDNVVSDNLIHDYMLSLDDGGAIYTQGITGSSIETGEKVTGNLIHGQLGLGKGIYTDNGNTYENVVGNVVYGTAYANVGTAHVDYRDQLGNNDPTLIQGNYWEQGDKDGNNKGVITQGNHLLDNPAAAPKSIVDNAGLEPAYRGLLSRRVGGDGPPAQPTRVGSFAADGKVYVTWNPSYAFNNAPLDSYLITAGNKTVSIPAAQFDKQGYAEVDGLANGTSYVVTVRAHNCFGASTPSLPAAAVTPGPLAGVKSDAPTGTKALPSSSAVSLHWTPPAKMGDTPIIAYVITVSDGRTITVNGRDALVSQPTAKAMTRVVDKLSPATAYTFTIAAVTADGPGAAVTVTATTASS</sequence>
<gene>
    <name evidence="5" type="ORF">BCF44_11676</name>
</gene>
<name>A0A3E0H015_9PSEU</name>
<dbReference type="SUPFAM" id="SSF51126">
    <property type="entry name" value="Pectin lyase-like"/>
    <property type="match status" value="1"/>
</dbReference>
<keyword evidence="2" id="KW-0119">Carbohydrate metabolism</keyword>
<dbReference type="InterPro" id="IPR012334">
    <property type="entry name" value="Pectin_lyas_fold"/>
</dbReference>
<keyword evidence="2" id="KW-0624">Polysaccharide degradation</keyword>
<dbReference type="RefSeq" id="WP_116179513.1">
    <property type="nucleotide sequence ID" value="NZ_CP144375.1"/>
</dbReference>
<evidence type="ECO:0000256" key="3">
    <source>
        <dbReference type="SAM" id="SignalP"/>
    </source>
</evidence>
<evidence type="ECO:0000256" key="2">
    <source>
        <dbReference type="ARBA" id="ARBA00023326"/>
    </source>
</evidence>
<dbReference type="GO" id="GO:0016798">
    <property type="term" value="F:hydrolase activity, acting on glycosyl bonds"/>
    <property type="evidence" value="ECO:0007669"/>
    <property type="project" value="UniProtKB-KW"/>
</dbReference>
<proteinExistence type="predicted"/>
<dbReference type="Gene3D" id="2.60.40.10">
    <property type="entry name" value="Immunoglobulins"/>
    <property type="match status" value="2"/>
</dbReference>
<dbReference type="OrthoDB" id="9808066at2"/>
<feature type="domain" description="Fibronectin type-III" evidence="4">
    <location>
        <begin position="763"/>
        <end position="859"/>
    </location>
</feature>